<dbReference type="SUPFAM" id="SSF56317">
    <property type="entry name" value="Carbon-nitrogen hydrolase"/>
    <property type="match status" value="1"/>
</dbReference>
<dbReference type="AlphaFoldDB" id="A0A132UB41"/>
<name>A0A132UB41_9BACL</name>
<dbReference type="Proteomes" id="UP000070475">
    <property type="component" value="Unassembled WGS sequence"/>
</dbReference>
<protein>
    <recommendedName>
        <fullName evidence="3">CN hydrolase domain-containing protein</fullName>
    </recommendedName>
</protein>
<dbReference type="PATRIC" id="fig|483937.3.peg.5581"/>
<dbReference type="EMBL" id="LIRB01000094">
    <property type="protein sequence ID" value="KWX80738.1"/>
    <property type="molecule type" value="Genomic_DNA"/>
</dbReference>
<reference evidence="1 2" key="1">
    <citation type="submission" date="2015-08" db="EMBL/GenBank/DDBJ databases">
        <title>Genomes of Paenibacillus riograndensis.</title>
        <authorList>
            <person name="Sant'Anna F.H."/>
            <person name="Souza R."/>
            <person name="Ambrosini A."/>
            <person name="Bach E."/>
            <person name="Fernandes G."/>
            <person name="Balsanelli E."/>
            <person name="Baura V.A."/>
            <person name="Pedrosa F.O."/>
            <person name="Souza E.M."/>
            <person name="Passaglia L."/>
        </authorList>
    </citation>
    <scope>NUCLEOTIDE SEQUENCE [LARGE SCALE GENOMIC DNA]</scope>
    <source>
        <strain evidence="1 2">CAS34</strain>
    </source>
</reference>
<comment type="caution">
    <text evidence="1">The sequence shown here is derived from an EMBL/GenBank/DDBJ whole genome shotgun (WGS) entry which is preliminary data.</text>
</comment>
<keyword evidence="2" id="KW-1185">Reference proteome</keyword>
<dbReference type="OrthoDB" id="1894469at2"/>
<dbReference type="Gene3D" id="3.60.110.10">
    <property type="entry name" value="Carbon-nitrogen hydrolase"/>
    <property type="match status" value="1"/>
</dbReference>
<gene>
    <name evidence="1" type="ORF">AMQ84_02625</name>
</gene>
<evidence type="ECO:0000313" key="1">
    <source>
        <dbReference type="EMBL" id="KWX80738.1"/>
    </source>
</evidence>
<organism evidence="1 2">
    <name type="scientific">Paenibacillus riograndensis</name>
    <dbReference type="NCBI Taxonomy" id="483937"/>
    <lineage>
        <taxon>Bacteria</taxon>
        <taxon>Bacillati</taxon>
        <taxon>Bacillota</taxon>
        <taxon>Bacilli</taxon>
        <taxon>Bacillales</taxon>
        <taxon>Paenibacillaceae</taxon>
        <taxon>Paenibacillus</taxon>
        <taxon>Paenibacillus sonchi group</taxon>
    </lineage>
</organism>
<accession>A0A132UB41</accession>
<dbReference type="InterPro" id="IPR036526">
    <property type="entry name" value="C-N_Hydrolase_sf"/>
</dbReference>
<evidence type="ECO:0000313" key="2">
    <source>
        <dbReference type="Proteomes" id="UP000070475"/>
    </source>
</evidence>
<proteinExistence type="predicted"/>
<sequence>MRLLVSQPNHESGLLRMQQELKQWSEYCDAVLYPEGYVADTGSVQTLRSLAGQYRKLMITSYKDDNGQDRALVIGPDGEIILERAKSPMQGELYAPSVVEAGAIRMGYLLCVEILQGLNGLEGHAGTLDFIAHPIGVGMFSEEQFALWMEEAARIAVKYQCPIIGTSHADGSYRNCGVSIPISYCIKANGEPLYISHADTRSRIVDLKSGTVAIAGTDYTQPAMM</sequence>
<evidence type="ECO:0008006" key="3">
    <source>
        <dbReference type="Google" id="ProtNLM"/>
    </source>
</evidence>